<evidence type="ECO:0000256" key="4">
    <source>
        <dbReference type="ARBA" id="ARBA00023004"/>
    </source>
</evidence>
<dbReference type="PANTHER" id="PTHR43578">
    <property type="entry name" value="NADH-QUINONE OXIDOREDUCTASE SUBUNIT F"/>
    <property type="match status" value="1"/>
</dbReference>
<keyword evidence="4" id="KW-0408">Iron</keyword>
<dbReference type="InterPro" id="IPR037225">
    <property type="entry name" value="Nuo51_FMN-bd_sf"/>
</dbReference>
<evidence type="ECO:0000256" key="5">
    <source>
        <dbReference type="ARBA" id="ARBA00023014"/>
    </source>
</evidence>
<dbReference type="EMBL" id="CP155573">
    <property type="protein sequence ID" value="XFO65504.1"/>
    <property type="molecule type" value="Genomic_DNA"/>
</dbReference>
<evidence type="ECO:0000256" key="3">
    <source>
        <dbReference type="ARBA" id="ARBA00022723"/>
    </source>
</evidence>
<evidence type="ECO:0000313" key="8">
    <source>
        <dbReference type="Proteomes" id="UP000216752"/>
    </source>
</evidence>
<dbReference type="Gene3D" id="1.20.1440.230">
    <property type="entry name" value="NADH-ubiquinone oxidoreductase 51kDa subunit, iron-sulphur binding domain"/>
    <property type="match status" value="1"/>
</dbReference>
<dbReference type="Gene3D" id="3.10.20.600">
    <property type="match status" value="1"/>
</dbReference>
<evidence type="ECO:0000313" key="7">
    <source>
        <dbReference type="EMBL" id="XFO65504.1"/>
    </source>
</evidence>
<dbReference type="Proteomes" id="UP000216752">
    <property type="component" value="Chromosome"/>
</dbReference>
<accession>A0ABZ3IJA9</accession>
<dbReference type="SMART" id="SM00928">
    <property type="entry name" value="NADH_4Fe-4S"/>
    <property type="match status" value="1"/>
</dbReference>
<keyword evidence="7" id="KW-0560">Oxidoreductase</keyword>
<dbReference type="SUPFAM" id="SSF142984">
    <property type="entry name" value="Nqo1 middle domain-like"/>
    <property type="match status" value="1"/>
</dbReference>
<evidence type="ECO:0000256" key="1">
    <source>
        <dbReference type="ARBA" id="ARBA00007523"/>
    </source>
</evidence>
<dbReference type="InterPro" id="IPR037207">
    <property type="entry name" value="Nuop51_4Fe4S-bd_sf"/>
</dbReference>
<evidence type="ECO:0000259" key="6">
    <source>
        <dbReference type="SMART" id="SM00928"/>
    </source>
</evidence>
<gene>
    <name evidence="7" type="primary">hndC_1</name>
    <name evidence="7" type="ORF">SPSIL_016330</name>
</gene>
<protein>
    <submittedName>
        <fullName evidence="7">NADP-reducing hydrogenase subunit HndC</fullName>
        <ecNumber evidence="7">1.12.1.3</ecNumber>
    </submittedName>
</protein>
<dbReference type="PROSITE" id="PS00645">
    <property type="entry name" value="COMPLEX1_51K_2"/>
    <property type="match status" value="1"/>
</dbReference>
<dbReference type="EC" id="1.12.1.3" evidence="7"/>
<comment type="similarity">
    <text evidence="1">Belongs to the complex I 51 kDa subunit family.</text>
</comment>
<dbReference type="InterPro" id="IPR011538">
    <property type="entry name" value="Nuo51_FMN-bd"/>
</dbReference>
<name>A0ABZ3IJA9_9FIRM</name>
<dbReference type="GO" id="GO:0050583">
    <property type="term" value="F:hydrogen dehydrogenase (NADP+) activity"/>
    <property type="evidence" value="ECO:0007669"/>
    <property type="project" value="UniProtKB-EC"/>
</dbReference>
<dbReference type="SUPFAM" id="SSF140490">
    <property type="entry name" value="Nqo1C-terminal domain-like"/>
    <property type="match status" value="1"/>
</dbReference>
<dbReference type="InterPro" id="IPR019575">
    <property type="entry name" value="Nuop51_4Fe4S-bd"/>
</dbReference>
<keyword evidence="3" id="KW-0479">Metal-binding</keyword>
<feature type="domain" description="NADH-ubiquinone oxidoreductase 51kDa subunit iron-sulphur binding" evidence="6">
    <location>
        <begin position="330"/>
        <end position="375"/>
    </location>
</feature>
<keyword evidence="2" id="KW-0004">4Fe-4S</keyword>
<reference evidence="7" key="1">
    <citation type="submission" date="2024-05" db="EMBL/GenBank/DDBJ databases">
        <title>Isolation and characterization of Sporomusa carbonis sp. nov., a carboxydotrophic hydrogenogen in the genus of Sporomusa isolated from a charcoal burning pile.</title>
        <authorList>
            <person name="Boeer T."/>
            <person name="Rosenbaum F."/>
            <person name="Eysell L."/>
            <person name="Mueller V."/>
            <person name="Daniel R."/>
            <person name="Poehlein A."/>
        </authorList>
    </citation>
    <scope>NUCLEOTIDE SEQUENCE [LARGE SCALE GENOMIC DNA]</scope>
    <source>
        <strain evidence="7">DSM 10669</strain>
    </source>
</reference>
<dbReference type="SUPFAM" id="SSF142019">
    <property type="entry name" value="Nqo1 FMN-binding domain-like"/>
    <property type="match status" value="1"/>
</dbReference>
<dbReference type="Pfam" id="PF10589">
    <property type="entry name" value="NADH_4Fe-4S"/>
    <property type="match status" value="1"/>
</dbReference>
<dbReference type="InterPro" id="IPR001949">
    <property type="entry name" value="NADH-UbQ_OxRdtase_51kDa_CS"/>
</dbReference>
<evidence type="ECO:0000256" key="2">
    <source>
        <dbReference type="ARBA" id="ARBA00022485"/>
    </source>
</evidence>
<sequence>MSKIKKLVSTNCGVISPDSVEEYVKAGGFQGLKKAFTMKPEEIIGEVKKAKLLGRGGAAYPAGSKWEQLLEIPEFPKYIVINADEGEPGTFKDKILLGQDPLRVIEGIAIAGYVFNSHAGYIYIRGEYRAIQKVFQSAIDNAVKAGFLGENIQGTNFEFNIHIMTGAGAYVCGENSALLNSIEGKAGRPRIKPPHLAEVGLFLMPTLVNNVETIATIPTIVLEGGDKYLSYGTKDSGGTKLICLSGNVANRGVYEIPFGISLRDCIYDLELGGGIPNGKKLKFYHLGGQSGPIGSEAQLDTVYCYKALKGAGLTVGSGAVVVMDEDVCVIDYLKGVTEFFIHESCGKCTPCREGNKQIYAILCKLSEGEANEEDMVVLKRLISTMTNASFCGLGQSAAVALNTCWILFKDEFADHLNKKCPAKVCFTEQERGE</sequence>
<dbReference type="RefSeq" id="WP_373665465.1">
    <property type="nucleotide sequence ID" value="NZ_CP155573.1"/>
</dbReference>
<organism evidence="7 8">
    <name type="scientific">Sporomusa silvacetica DSM 10669</name>
    <dbReference type="NCBI Taxonomy" id="1123289"/>
    <lineage>
        <taxon>Bacteria</taxon>
        <taxon>Bacillati</taxon>
        <taxon>Bacillota</taxon>
        <taxon>Negativicutes</taxon>
        <taxon>Selenomonadales</taxon>
        <taxon>Sporomusaceae</taxon>
        <taxon>Sporomusa</taxon>
    </lineage>
</organism>
<keyword evidence="8" id="KW-1185">Reference proteome</keyword>
<dbReference type="PANTHER" id="PTHR43578:SF3">
    <property type="entry name" value="NADH-QUINONE OXIDOREDUCTASE SUBUNIT F"/>
    <property type="match status" value="1"/>
</dbReference>
<keyword evidence="5" id="KW-0411">Iron-sulfur</keyword>
<dbReference type="Pfam" id="PF01512">
    <property type="entry name" value="Complex1_51K"/>
    <property type="match status" value="1"/>
</dbReference>
<dbReference type="Gene3D" id="6.10.250.1450">
    <property type="match status" value="1"/>
</dbReference>
<dbReference type="Gene3D" id="3.40.50.11540">
    <property type="entry name" value="NADH-ubiquinone oxidoreductase 51kDa subunit"/>
    <property type="match status" value="1"/>
</dbReference>
<proteinExistence type="inferred from homology"/>